<dbReference type="Pfam" id="PF01965">
    <property type="entry name" value="DJ-1_PfpI"/>
    <property type="match status" value="1"/>
</dbReference>
<reference evidence="2" key="1">
    <citation type="journal article" date="2021" name="Nat. Commun.">
        <title>Genetic determinants of endophytism in the Arabidopsis root mycobiome.</title>
        <authorList>
            <person name="Mesny F."/>
            <person name="Miyauchi S."/>
            <person name="Thiergart T."/>
            <person name="Pickel B."/>
            <person name="Atanasova L."/>
            <person name="Karlsson M."/>
            <person name="Huettel B."/>
            <person name="Barry K.W."/>
            <person name="Haridas S."/>
            <person name="Chen C."/>
            <person name="Bauer D."/>
            <person name="Andreopoulos W."/>
            <person name="Pangilinan J."/>
            <person name="LaButti K."/>
            <person name="Riley R."/>
            <person name="Lipzen A."/>
            <person name="Clum A."/>
            <person name="Drula E."/>
            <person name="Henrissat B."/>
            <person name="Kohler A."/>
            <person name="Grigoriev I.V."/>
            <person name="Martin F.M."/>
            <person name="Hacquard S."/>
        </authorList>
    </citation>
    <scope>NUCLEOTIDE SEQUENCE</scope>
    <source>
        <strain evidence="2">MPI-CAGE-CH-0230</strain>
    </source>
</reference>
<comment type="caution">
    <text evidence="2">The sequence shown here is derived from an EMBL/GenBank/DDBJ whole genome shotgun (WGS) entry which is preliminary data.</text>
</comment>
<evidence type="ECO:0000313" key="2">
    <source>
        <dbReference type="EMBL" id="KAH7018429.1"/>
    </source>
</evidence>
<accession>A0A9P8XUM5</accession>
<dbReference type="GeneID" id="70186883"/>
<dbReference type="OrthoDB" id="543156at2759"/>
<evidence type="ECO:0000259" key="1">
    <source>
        <dbReference type="Pfam" id="PF01965"/>
    </source>
</evidence>
<dbReference type="InterPro" id="IPR002818">
    <property type="entry name" value="DJ-1/PfpI"/>
</dbReference>
<keyword evidence="3" id="KW-1185">Reference proteome</keyword>
<dbReference type="Proteomes" id="UP000756346">
    <property type="component" value="Unassembled WGS sequence"/>
</dbReference>
<proteinExistence type="predicted"/>
<keyword evidence="2" id="KW-0315">Glutamine amidotransferase</keyword>
<dbReference type="AlphaFoldDB" id="A0A9P8XUM5"/>
<organism evidence="2 3">
    <name type="scientific">Microdochium trichocladiopsis</name>
    <dbReference type="NCBI Taxonomy" id="1682393"/>
    <lineage>
        <taxon>Eukaryota</taxon>
        <taxon>Fungi</taxon>
        <taxon>Dikarya</taxon>
        <taxon>Ascomycota</taxon>
        <taxon>Pezizomycotina</taxon>
        <taxon>Sordariomycetes</taxon>
        <taxon>Xylariomycetidae</taxon>
        <taxon>Xylariales</taxon>
        <taxon>Microdochiaceae</taxon>
        <taxon>Microdochium</taxon>
    </lineage>
</organism>
<dbReference type="Gene3D" id="3.40.50.880">
    <property type="match status" value="1"/>
</dbReference>
<name>A0A9P8XUM5_9PEZI</name>
<evidence type="ECO:0000313" key="3">
    <source>
        <dbReference type="Proteomes" id="UP000756346"/>
    </source>
</evidence>
<dbReference type="SUPFAM" id="SSF52317">
    <property type="entry name" value="Class I glutamine amidotransferase-like"/>
    <property type="match status" value="1"/>
</dbReference>
<protein>
    <submittedName>
        <fullName evidence="2">Class I glutamine amidotransferase-like protein</fullName>
    </submittedName>
</protein>
<dbReference type="InterPro" id="IPR029062">
    <property type="entry name" value="Class_I_gatase-like"/>
</dbReference>
<dbReference type="PANTHER" id="PTHR43130">
    <property type="entry name" value="ARAC-FAMILY TRANSCRIPTIONAL REGULATOR"/>
    <property type="match status" value="1"/>
</dbReference>
<sequence>MPSTYKVLSIIFPGFNTLDLNGPLDVFTKSGTTNYFEVQIAAEDEITTSVEGLHRALVLDDMLIARASKDFDVLHIAGGGSTDVQTQAKKPSSAFMRLIKAFADAPPPQGGRRILLSICTAAFFPGTLGVFDGRPCTTHWAAYEGLVATLDAAATAGNATPGQVLKARFVDSGKNAEGVQIISSGGISCGIDAALYVVKLLVGVTESVRVAQLLDYAWHQTSGVVFGDLDAPSTICMAGMASNGEKAKNGHGDKHHDDAQVQTFWKTL</sequence>
<dbReference type="RefSeq" id="XP_046006696.1">
    <property type="nucleotide sequence ID" value="XM_046157337.1"/>
</dbReference>
<dbReference type="EMBL" id="JAGTJQ010000011">
    <property type="protein sequence ID" value="KAH7018429.1"/>
    <property type="molecule type" value="Genomic_DNA"/>
</dbReference>
<dbReference type="PANTHER" id="PTHR43130:SF3">
    <property type="entry name" value="HTH-TYPE TRANSCRIPTIONAL REGULATOR RV1931C"/>
    <property type="match status" value="1"/>
</dbReference>
<feature type="domain" description="DJ-1/PfpI" evidence="1">
    <location>
        <begin position="6"/>
        <end position="146"/>
    </location>
</feature>
<gene>
    <name evidence="2" type="ORF">B0I36DRAFT_354708</name>
</gene>
<dbReference type="InterPro" id="IPR052158">
    <property type="entry name" value="INH-QAR"/>
</dbReference>